<gene>
    <name evidence="9" type="ORF">M9Y10_032035</name>
</gene>
<evidence type="ECO:0000256" key="2">
    <source>
        <dbReference type="ARBA" id="ARBA00022679"/>
    </source>
</evidence>
<evidence type="ECO:0000256" key="3">
    <source>
        <dbReference type="ARBA" id="ARBA00022723"/>
    </source>
</evidence>
<dbReference type="InterPro" id="IPR047546">
    <property type="entry name" value="Rcat_RBR_RNF216"/>
</dbReference>
<keyword evidence="3" id="KW-0479">Metal-binding</keyword>
<organism evidence="9 10">
    <name type="scientific">Tritrichomonas musculus</name>
    <dbReference type="NCBI Taxonomy" id="1915356"/>
    <lineage>
        <taxon>Eukaryota</taxon>
        <taxon>Metamonada</taxon>
        <taxon>Parabasalia</taxon>
        <taxon>Tritrichomonadida</taxon>
        <taxon>Tritrichomonadidae</taxon>
        <taxon>Tritrichomonas</taxon>
    </lineage>
</organism>
<comment type="pathway">
    <text evidence="1">Protein modification; protein ubiquitination.</text>
</comment>
<dbReference type="CDD" id="cd20353">
    <property type="entry name" value="Rcat_RBR_RNF216"/>
    <property type="match status" value="1"/>
</dbReference>
<evidence type="ECO:0000256" key="1">
    <source>
        <dbReference type="ARBA" id="ARBA00004906"/>
    </source>
</evidence>
<reference evidence="9 10" key="1">
    <citation type="submission" date="2024-04" db="EMBL/GenBank/DDBJ databases">
        <title>Tritrichomonas musculus Genome.</title>
        <authorList>
            <person name="Alves-Ferreira E."/>
            <person name="Grigg M."/>
            <person name="Lorenzi H."/>
            <person name="Galac M."/>
        </authorList>
    </citation>
    <scope>NUCLEOTIDE SEQUENCE [LARGE SCALE GENOMIC DNA]</scope>
    <source>
        <strain evidence="9 10">EAF2021</strain>
    </source>
</reference>
<sequence>MERASTYIKLVLKHNNIPSDFQSRLIMAACDSTTSQSETFECDNKTVLKIFFNNYNDSQINQAFQNNKKFLIDTFNYFKRQNPGRKLFNPNATSDIIRILDPIVSVQLDELCYEWNKERKKEEEEKEEEKAIEKAKKEGSFFECECCICEYPIDWMLRCPAGHLMCKKCVERQIETVISEGRSNVPCLKYGGCDEVISMSELERMIPKKVLERLITTETLNAINEAGIENTVTCHSCGFVVIMEGDGPMICPQCKSQTCPKCGEAWHQGMTCQQFKNIDKKRIVEEQMNEAVVRTCPNCKTQFIKNEGCNKMVCPRCKTWICYWCRKVIPKNVGYSHFWQGNGPCPPDKCPLWVQNNTLHLVEAEIAKTENSDNVQN</sequence>
<keyword evidence="6" id="KW-0833">Ubl conjugation pathway</keyword>
<dbReference type="Gene3D" id="1.20.120.1750">
    <property type="match status" value="1"/>
</dbReference>
<name>A0ABR2H0E2_9EUKA</name>
<keyword evidence="4" id="KW-0677">Repeat</keyword>
<dbReference type="EMBL" id="JAPFFF010000051">
    <property type="protein sequence ID" value="KAK8839664.1"/>
    <property type="molecule type" value="Genomic_DNA"/>
</dbReference>
<dbReference type="PROSITE" id="PS51873">
    <property type="entry name" value="TRIAD"/>
    <property type="match status" value="1"/>
</dbReference>
<dbReference type="Pfam" id="PF26200">
    <property type="entry name" value="Rcat_RNF216"/>
    <property type="match status" value="1"/>
</dbReference>
<dbReference type="InterPro" id="IPR002867">
    <property type="entry name" value="IBR_dom"/>
</dbReference>
<evidence type="ECO:0000256" key="4">
    <source>
        <dbReference type="ARBA" id="ARBA00022737"/>
    </source>
</evidence>
<keyword evidence="5" id="KW-0863">Zinc-finger</keyword>
<keyword evidence="7" id="KW-0862">Zinc</keyword>
<accession>A0ABR2H0E2</accession>
<dbReference type="PANTHER" id="PTHR22770">
    <property type="entry name" value="UBIQUITIN CONJUGATING ENZYME 7 INTERACTING PROTEIN-RELATED"/>
    <property type="match status" value="1"/>
</dbReference>
<keyword evidence="10" id="KW-1185">Reference proteome</keyword>
<dbReference type="InterPro" id="IPR051628">
    <property type="entry name" value="LUBAC_E3_Ligases"/>
</dbReference>
<dbReference type="PANTHER" id="PTHR22770:SF47">
    <property type="entry name" value="E3 UBIQUITIN-PROTEIN LIGASE RNF216"/>
    <property type="match status" value="1"/>
</dbReference>
<evidence type="ECO:0000313" key="10">
    <source>
        <dbReference type="Proteomes" id="UP001470230"/>
    </source>
</evidence>
<evidence type="ECO:0000256" key="5">
    <source>
        <dbReference type="ARBA" id="ARBA00022771"/>
    </source>
</evidence>
<proteinExistence type="predicted"/>
<protein>
    <recommendedName>
        <fullName evidence="8">RING-type domain-containing protein</fullName>
    </recommendedName>
</protein>
<dbReference type="Proteomes" id="UP001470230">
    <property type="component" value="Unassembled WGS sequence"/>
</dbReference>
<evidence type="ECO:0000256" key="6">
    <source>
        <dbReference type="ARBA" id="ARBA00022786"/>
    </source>
</evidence>
<evidence type="ECO:0000313" key="9">
    <source>
        <dbReference type="EMBL" id="KAK8839664.1"/>
    </source>
</evidence>
<dbReference type="SMART" id="SM00647">
    <property type="entry name" value="IBR"/>
    <property type="match status" value="1"/>
</dbReference>
<evidence type="ECO:0000256" key="7">
    <source>
        <dbReference type="ARBA" id="ARBA00022833"/>
    </source>
</evidence>
<feature type="domain" description="RING-type" evidence="8">
    <location>
        <begin position="140"/>
        <end position="349"/>
    </location>
</feature>
<dbReference type="Pfam" id="PF01485">
    <property type="entry name" value="IBR"/>
    <property type="match status" value="1"/>
</dbReference>
<keyword evidence="2" id="KW-0808">Transferase</keyword>
<dbReference type="InterPro" id="IPR044066">
    <property type="entry name" value="TRIAD_supradom"/>
</dbReference>
<dbReference type="SUPFAM" id="SSF57850">
    <property type="entry name" value="RING/U-box"/>
    <property type="match status" value="2"/>
</dbReference>
<comment type="caution">
    <text evidence="9">The sequence shown here is derived from an EMBL/GenBank/DDBJ whole genome shotgun (WGS) entry which is preliminary data.</text>
</comment>
<evidence type="ECO:0000259" key="8">
    <source>
        <dbReference type="PROSITE" id="PS51873"/>
    </source>
</evidence>